<dbReference type="OrthoDB" id="1911848at2759"/>
<dbReference type="Gene3D" id="1.20.120.1020">
    <property type="entry name" value="Prion-inhibition and propagation, HeLo domain"/>
    <property type="match status" value="1"/>
</dbReference>
<dbReference type="VEuPathDB" id="FungiDB:Z517_07899"/>
<sequence>MDPFSIIGAIGFAFQVVEITIDAVDYWKRTNDVGDDIIMIVARLDMIRARIKSWSVDWGMREQRHLEHPKFREYGHLALHYLVIIQRRLVRFEDFETRYTGLFGAARTRSTGSVSRIAAVAAFEQTATNEGHVISGAELLTQLKTDVTALNHGNVLERWRWARRDKRGQTMVEQIDTLVKDLEDFFPPPRSDAAGAIVFNRGLSSSNIDSLQALPKLEAMQEGDDNPDMRDVSTLASLKIIAANLGQRAAKAKEQTLRWRSITTEDGKALSLEPCVGGREIAKWKQTSRGDAETVLVEWKIVPMSLPLDQKKKLDERIYDLGKMLQAAGKPTKMLTLDCLGIAEKPVSDSSDAQYGLVFRVPPNHRPTSLYEHLVTPGTEPSCLSHRFALARALAKAVLYLHLASWLHKGIRSANVLFFTSLPENVVDIAAPRLAGFEYSRLDEPSALTESTTDFGDHNLYRHPQHRGLPVSDDQKTNNQPSKKRNSFSFKADLYSLGVVLLEIGLWLTAAKIVARDKDANHSADGDADPGDRKHGDEEEDEVRNVFVQQIPTLRRTMGPIYADVVDRCLTGDFKPKDDEAMATVSEVFYVNGVQPLDRCVV</sequence>
<dbReference type="Proteomes" id="UP000053029">
    <property type="component" value="Unassembled WGS sequence"/>
</dbReference>
<feature type="compositionally biased region" description="Basic and acidic residues" evidence="1">
    <location>
        <begin position="518"/>
        <end position="537"/>
    </location>
</feature>
<dbReference type="AlphaFoldDB" id="A0A0D2DKC6"/>
<dbReference type="InterPro" id="IPR000719">
    <property type="entry name" value="Prot_kinase_dom"/>
</dbReference>
<dbReference type="Gene3D" id="1.10.510.10">
    <property type="entry name" value="Transferase(Phosphotransferase) domain 1"/>
    <property type="match status" value="1"/>
</dbReference>
<dbReference type="GeneID" id="25307389"/>
<keyword evidence="4" id="KW-1185">Reference proteome</keyword>
<dbReference type="HOGENOM" id="CLU_017444_4_0_1"/>
<evidence type="ECO:0000313" key="4">
    <source>
        <dbReference type="Proteomes" id="UP000053029"/>
    </source>
</evidence>
<reference evidence="3 4" key="1">
    <citation type="submission" date="2015-01" db="EMBL/GenBank/DDBJ databases">
        <title>The Genome Sequence of Fonsecaea pedrosoi CBS 271.37.</title>
        <authorList>
            <consortium name="The Broad Institute Genomics Platform"/>
            <person name="Cuomo C."/>
            <person name="de Hoog S."/>
            <person name="Gorbushina A."/>
            <person name="Stielow B."/>
            <person name="Teixiera M."/>
            <person name="Abouelleil A."/>
            <person name="Chapman S.B."/>
            <person name="Priest M."/>
            <person name="Young S.K."/>
            <person name="Wortman J."/>
            <person name="Nusbaum C."/>
            <person name="Birren B."/>
        </authorList>
    </citation>
    <scope>NUCLEOTIDE SEQUENCE [LARGE SCALE GENOMIC DNA]</scope>
    <source>
        <strain evidence="3 4">CBS 271.37</strain>
    </source>
</reference>
<dbReference type="PANTHER" id="PTHR37542">
    <property type="entry name" value="HELO DOMAIN-CONTAINING PROTEIN-RELATED"/>
    <property type="match status" value="1"/>
</dbReference>
<proteinExistence type="predicted"/>
<dbReference type="SUPFAM" id="SSF56112">
    <property type="entry name" value="Protein kinase-like (PK-like)"/>
    <property type="match status" value="1"/>
</dbReference>
<evidence type="ECO:0000259" key="2">
    <source>
        <dbReference type="PROSITE" id="PS50011"/>
    </source>
</evidence>
<name>A0A0D2DKC6_9EURO</name>
<dbReference type="InterPro" id="IPR011009">
    <property type="entry name" value="Kinase-like_dom_sf"/>
</dbReference>
<accession>A0A0D2DKC6</accession>
<dbReference type="EMBL" id="KN846973">
    <property type="protein sequence ID" value="KIW78066.1"/>
    <property type="molecule type" value="Genomic_DNA"/>
</dbReference>
<dbReference type="InterPro" id="IPR038305">
    <property type="entry name" value="HeLo_sf"/>
</dbReference>
<dbReference type="PANTHER" id="PTHR37542:SF1">
    <property type="entry name" value="PRION-INHIBITION AND PROPAGATION HELO DOMAIN-CONTAINING PROTEIN"/>
    <property type="match status" value="1"/>
</dbReference>
<dbReference type="InterPro" id="IPR029498">
    <property type="entry name" value="HeLo_dom"/>
</dbReference>
<evidence type="ECO:0000256" key="1">
    <source>
        <dbReference type="SAM" id="MobiDB-lite"/>
    </source>
</evidence>
<dbReference type="PROSITE" id="PS50011">
    <property type="entry name" value="PROTEIN_KINASE_DOM"/>
    <property type="match status" value="1"/>
</dbReference>
<feature type="domain" description="Protein kinase" evidence="2">
    <location>
        <begin position="235"/>
        <end position="590"/>
    </location>
</feature>
<evidence type="ECO:0000313" key="3">
    <source>
        <dbReference type="EMBL" id="KIW78066.1"/>
    </source>
</evidence>
<dbReference type="GO" id="GO:0004672">
    <property type="term" value="F:protein kinase activity"/>
    <property type="evidence" value="ECO:0007669"/>
    <property type="project" value="InterPro"/>
</dbReference>
<organism evidence="3 4">
    <name type="scientific">Fonsecaea pedrosoi CBS 271.37</name>
    <dbReference type="NCBI Taxonomy" id="1442368"/>
    <lineage>
        <taxon>Eukaryota</taxon>
        <taxon>Fungi</taxon>
        <taxon>Dikarya</taxon>
        <taxon>Ascomycota</taxon>
        <taxon>Pezizomycotina</taxon>
        <taxon>Eurotiomycetes</taxon>
        <taxon>Chaetothyriomycetidae</taxon>
        <taxon>Chaetothyriales</taxon>
        <taxon>Herpotrichiellaceae</taxon>
        <taxon>Fonsecaea</taxon>
    </lineage>
</organism>
<protein>
    <recommendedName>
        <fullName evidence="2">Protein kinase domain-containing protein</fullName>
    </recommendedName>
</protein>
<gene>
    <name evidence="3" type="ORF">Z517_07899</name>
</gene>
<dbReference type="RefSeq" id="XP_013281874.1">
    <property type="nucleotide sequence ID" value="XM_013426420.1"/>
</dbReference>
<dbReference type="Pfam" id="PF14479">
    <property type="entry name" value="HeLo"/>
    <property type="match status" value="1"/>
</dbReference>
<dbReference type="GO" id="GO:0005524">
    <property type="term" value="F:ATP binding"/>
    <property type="evidence" value="ECO:0007669"/>
    <property type="project" value="InterPro"/>
</dbReference>
<feature type="region of interest" description="Disordered" evidence="1">
    <location>
        <begin position="518"/>
        <end position="541"/>
    </location>
</feature>
<feature type="region of interest" description="Disordered" evidence="1">
    <location>
        <begin position="453"/>
        <end position="485"/>
    </location>
</feature>